<dbReference type="Gene3D" id="2.100.10.30">
    <property type="entry name" value="Jacalin-like lectin domain"/>
    <property type="match status" value="1"/>
</dbReference>
<dbReference type="InterPro" id="IPR036404">
    <property type="entry name" value="Jacalin-like_lectin_dom_sf"/>
</dbReference>
<dbReference type="InterPro" id="IPR001875">
    <property type="entry name" value="DED_dom"/>
</dbReference>
<keyword evidence="3" id="KW-1185">Reference proteome</keyword>
<gene>
    <name evidence="2" type="ORF">XAT740_LOCUS3702</name>
</gene>
<dbReference type="Proteomes" id="UP000663828">
    <property type="component" value="Unassembled WGS sequence"/>
</dbReference>
<dbReference type="AlphaFoldDB" id="A0A813TSF6"/>
<protein>
    <recommendedName>
        <fullName evidence="1">DED domain-containing protein</fullName>
    </recommendedName>
</protein>
<evidence type="ECO:0000313" key="3">
    <source>
        <dbReference type="Proteomes" id="UP000663828"/>
    </source>
</evidence>
<dbReference type="InterPro" id="IPR011029">
    <property type="entry name" value="DEATH-like_dom_sf"/>
</dbReference>
<dbReference type="Gene3D" id="1.10.533.10">
    <property type="entry name" value="Death Domain, Fas"/>
    <property type="match status" value="1"/>
</dbReference>
<comment type="caution">
    <text evidence="2">The sequence shown here is derived from an EMBL/GenBank/DDBJ whole genome shotgun (WGS) entry which is preliminary data.</text>
</comment>
<evidence type="ECO:0000259" key="1">
    <source>
        <dbReference type="PROSITE" id="PS50168"/>
    </source>
</evidence>
<organism evidence="2 3">
    <name type="scientific">Adineta ricciae</name>
    <name type="common">Rotifer</name>
    <dbReference type="NCBI Taxonomy" id="249248"/>
    <lineage>
        <taxon>Eukaryota</taxon>
        <taxon>Metazoa</taxon>
        <taxon>Spiralia</taxon>
        <taxon>Gnathifera</taxon>
        <taxon>Rotifera</taxon>
        <taxon>Eurotatoria</taxon>
        <taxon>Bdelloidea</taxon>
        <taxon>Adinetida</taxon>
        <taxon>Adinetidae</taxon>
        <taxon>Adineta</taxon>
    </lineage>
</organism>
<dbReference type="EMBL" id="CAJNOR010000144">
    <property type="protein sequence ID" value="CAF0815796.1"/>
    <property type="molecule type" value="Genomic_DNA"/>
</dbReference>
<dbReference type="SUPFAM" id="SSF51101">
    <property type="entry name" value="Mannose-binding lectins"/>
    <property type="match status" value="1"/>
</dbReference>
<feature type="domain" description="DED" evidence="1">
    <location>
        <begin position="5"/>
        <end position="85"/>
    </location>
</feature>
<evidence type="ECO:0000313" key="2">
    <source>
        <dbReference type="EMBL" id="CAF0815796.1"/>
    </source>
</evidence>
<accession>A0A813TSF6</accession>
<dbReference type="GO" id="GO:0042981">
    <property type="term" value="P:regulation of apoptotic process"/>
    <property type="evidence" value="ECO:0007669"/>
    <property type="project" value="InterPro"/>
</dbReference>
<sequence length="394" mass="45491">MDHQEFRGILLRLQDRLSDHDRKRLHFFFGNDVPRRIRDDPTLGGTLSLLESLFDQDKINEQDFTLLINALEQICCFDAAKVLKDHMKRTKCHNDQKPTFEKLSSLMPSGTMNELLDDLEDDRCAIKYDELPLENINISMTVNKKTNVGPPTIITTQINNQQILSINSIVFISLFVNRKNVVDTLQYDVHRMNNLTIERGNETNETIQFLSEQVEMLEKERNNLPVRIGTRFCGEGGSYFDDSLIKNFTCAHRLRGMSSQRHFHGSNWFQFHYSSIDRPDPILPSNVHGSKKFDAENDISEQFYLDDDDVVLKVQVVCKKTEYYETDKTYSVSAIRGIRLFTGKGRISAPIESTDGDLYTEQFDGYYAAYVTGRAGLYLDQIQFYWTRASVNSP</sequence>
<proteinExistence type="predicted"/>
<dbReference type="Pfam" id="PF01419">
    <property type="entry name" value="Jacalin"/>
    <property type="match status" value="1"/>
</dbReference>
<name>A0A813TSF6_ADIRI</name>
<reference evidence="2" key="1">
    <citation type="submission" date="2021-02" db="EMBL/GenBank/DDBJ databases">
        <authorList>
            <person name="Nowell W R."/>
        </authorList>
    </citation>
    <scope>NUCLEOTIDE SEQUENCE</scope>
</reference>
<dbReference type="PROSITE" id="PS50168">
    <property type="entry name" value="DED"/>
    <property type="match status" value="1"/>
</dbReference>
<dbReference type="InterPro" id="IPR001229">
    <property type="entry name" value="Jacalin-like_lectin_dom"/>
</dbReference>
<dbReference type="SUPFAM" id="SSF47986">
    <property type="entry name" value="DEATH domain"/>
    <property type="match status" value="1"/>
</dbReference>